<organism evidence="1">
    <name type="scientific">Arundo donax</name>
    <name type="common">Giant reed</name>
    <name type="synonym">Donax arundinaceus</name>
    <dbReference type="NCBI Taxonomy" id="35708"/>
    <lineage>
        <taxon>Eukaryota</taxon>
        <taxon>Viridiplantae</taxon>
        <taxon>Streptophyta</taxon>
        <taxon>Embryophyta</taxon>
        <taxon>Tracheophyta</taxon>
        <taxon>Spermatophyta</taxon>
        <taxon>Magnoliopsida</taxon>
        <taxon>Liliopsida</taxon>
        <taxon>Poales</taxon>
        <taxon>Poaceae</taxon>
        <taxon>PACMAD clade</taxon>
        <taxon>Arundinoideae</taxon>
        <taxon>Arundineae</taxon>
        <taxon>Arundo</taxon>
    </lineage>
</organism>
<protein>
    <submittedName>
        <fullName evidence="1">Uncharacterized protein</fullName>
    </submittedName>
</protein>
<sequence length="29" mass="3557">MMLPFHNKNVHTCQLSKDVETDFRLLYIY</sequence>
<dbReference type="AlphaFoldDB" id="A0A0A9AKP1"/>
<evidence type="ECO:0000313" key="1">
    <source>
        <dbReference type="EMBL" id="JAD47612.1"/>
    </source>
</evidence>
<reference evidence="1" key="1">
    <citation type="submission" date="2014-09" db="EMBL/GenBank/DDBJ databases">
        <authorList>
            <person name="Magalhaes I.L.F."/>
            <person name="Oliveira U."/>
            <person name="Santos F.R."/>
            <person name="Vidigal T.H.D.A."/>
            <person name="Brescovit A.D."/>
            <person name="Santos A.J."/>
        </authorList>
    </citation>
    <scope>NUCLEOTIDE SEQUENCE</scope>
    <source>
        <tissue evidence="1">Shoot tissue taken approximately 20 cm above the soil surface</tissue>
    </source>
</reference>
<dbReference type="EMBL" id="GBRH01250283">
    <property type="protein sequence ID" value="JAD47612.1"/>
    <property type="molecule type" value="Transcribed_RNA"/>
</dbReference>
<reference evidence="1" key="2">
    <citation type="journal article" date="2015" name="Data Brief">
        <title>Shoot transcriptome of the giant reed, Arundo donax.</title>
        <authorList>
            <person name="Barrero R.A."/>
            <person name="Guerrero F.D."/>
            <person name="Moolhuijzen P."/>
            <person name="Goolsby J.A."/>
            <person name="Tidwell J."/>
            <person name="Bellgard S.E."/>
            <person name="Bellgard M.I."/>
        </authorList>
    </citation>
    <scope>NUCLEOTIDE SEQUENCE</scope>
    <source>
        <tissue evidence="1">Shoot tissue taken approximately 20 cm above the soil surface</tissue>
    </source>
</reference>
<accession>A0A0A9AKP1</accession>
<name>A0A0A9AKP1_ARUDO</name>
<proteinExistence type="predicted"/>